<evidence type="ECO:0000313" key="2">
    <source>
        <dbReference type="Proteomes" id="UP000287651"/>
    </source>
</evidence>
<accession>A0A427B9Q7</accession>
<comment type="caution">
    <text evidence="1">The sequence shown here is derived from an EMBL/GenBank/DDBJ whole genome shotgun (WGS) entry which is preliminary data.</text>
</comment>
<dbReference type="Proteomes" id="UP000287651">
    <property type="component" value="Unassembled WGS sequence"/>
</dbReference>
<protein>
    <submittedName>
        <fullName evidence="1">Uncharacterized protein</fullName>
    </submittedName>
</protein>
<dbReference type="AlphaFoldDB" id="A0A427B9Q7"/>
<name>A0A427B9Q7_ENSVE</name>
<dbReference type="EMBL" id="AMZH03000149">
    <property type="protein sequence ID" value="RRT85250.1"/>
    <property type="molecule type" value="Genomic_DNA"/>
</dbReference>
<evidence type="ECO:0000313" key="1">
    <source>
        <dbReference type="EMBL" id="RRT85250.1"/>
    </source>
</evidence>
<proteinExistence type="predicted"/>
<sequence length="150" mass="17072">MLQYHRGYDFQVADICRRWQLRDMSQKAEAMVEEEEGSSDVGYGFTTTSWLQVALAATRSKRPLLVVFYSLFCAQDRWQRKIAAGYDVDRLQRKIATVSYFTARDHGREGSLPVAFVPQGSLLVAIKEDDSKRSLLAVLCSERCVLQLKG</sequence>
<gene>
    <name evidence="1" type="ORF">B296_00003360</name>
</gene>
<organism evidence="1 2">
    <name type="scientific">Ensete ventricosum</name>
    <name type="common">Abyssinian banana</name>
    <name type="synonym">Musa ensete</name>
    <dbReference type="NCBI Taxonomy" id="4639"/>
    <lineage>
        <taxon>Eukaryota</taxon>
        <taxon>Viridiplantae</taxon>
        <taxon>Streptophyta</taxon>
        <taxon>Embryophyta</taxon>
        <taxon>Tracheophyta</taxon>
        <taxon>Spermatophyta</taxon>
        <taxon>Magnoliopsida</taxon>
        <taxon>Liliopsida</taxon>
        <taxon>Zingiberales</taxon>
        <taxon>Musaceae</taxon>
        <taxon>Ensete</taxon>
    </lineage>
</organism>
<reference evidence="1 2" key="1">
    <citation type="journal article" date="2014" name="Agronomy (Basel)">
        <title>A Draft Genome Sequence for Ensete ventricosum, the Drought-Tolerant Tree Against Hunger.</title>
        <authorList>
            <person name="Harrison J."/>
            <person name="Moore K.A."/>
            <person name="Paszkiewicz K."/>
            <person name="Jones T."/>
            <person name="Grant M."/>
            <person name="Ambacheew D."/>
            <person name="Muzemil S."/>
            <person name="Studholme D.J."/>
        </authorList>
    </citation>
    <scope>NUCLEOTIDE SEQUENCE [LARGE SCALE GENOMIC DNA]</scope>
</reference>